<dbReference type="EMBL" id="MDGQ01000004">
    <property type="protein sequence ID" value="OEK05699.1"/>
    <property type="molecule type" value="Genomic_DNA"/>
</dbReference>
<gene>
    <name evidence="1" type="ORF">BFP71_06130</name>
</gene>
<organism evidence="1 2">
    <name type="scientific">Roseivirga misakiensis</name>
    <dbReference type="NCBI Taxonomy" id="1563681"/>
    <lineage>
        <taxon>Bacteria</taxon>
        <taxon>Pseudomonadati</taxon>
        <taxon>Bacteroidota</taxon>
        <taxon>Cytophagia</taxon>
        <taxon>Cytophagales</taxon>
        <taxon>Roseivirgaceae</taxon>
        <taxon>Roseivirga</taxon>
    </lineage>
</organism>
<keyword evidence="2" id="KW-1185">Reference proteome</keyword>
<accession>A0A1E5T2U9</accession>
<sequence>MRTLVLATVLQFFMVFWCSGQTIDLTITKGTDLVFTFNSIRSYTTGAILGNASEVTIESTVEWDLYVGTQTVTPGFWDLVQSYSDAGDDNVPVSILSIRANSPGLTSQEAAFFQLQDISTPTYLIGSVGNDATTGSGIGTNDPGDSNSDPFTHRFRISYRLTPGFTYSPGIYTMEVLFTIAEDL</sequence>
<reference evidence="1 2" key="1">
    <citation type="submission" date="2016-08" db="EMBL/GenBank/DDBJ databases">
        <title>Draft genome of Fabibacter sp. strain SK-8.</title>
        <authorList>
            <person name="Wong S.-K."/>
            <person name="Hamasaki K."/>
            <person name="Yoshizawa S."/>
        </authorList>
    </citation>
    <scope>NUCLEOTIDE SEQUENCE [LARGE SCALE GENOMIC DNA]</scope>
    <source>
        <strain evidence="1 2">SK-8</strain>
    </source>
</reference>
<name>A0A1E5T2U9_9BACT</name>
<dbReference type="AlphaFoldDB" id="A0A1E5T2U9"/>
<evidence type="ECO:0000313" key="2">
    <source>
        <dbReference type="Proteomes" id="UP000095552"/>
    </source>
</evidence>
<proteinExistence type="predicted"/>
<comment type="caution">
    <text evidence="1">The sequence shown here is derived from an EMBL/GenBank/DDBJ whole genome shotgun (WGS) entry which is preliminary data.</text>
</comment>
<dbReference type="Proteomes" id="UP000095552">
    <property type="component" value="Unassembled WGS sequence"/>
</dbReference>
<evidence type="ECO:0000313" key="1">
    <source>
        <dbReference type="EMBL" id="OEK05699.1"/>
    </source>
</evidence>
<dbReference type="STRING" id="1563681.BFP71_06130"/>
<dbReference type="OrthoDB" id="1117514at2"/>
<dbReference type="RefSeq" id="WP_069834617.1">
    <property type="nucleotide sequence ID" value="NZ_MDGQ01000004.1"/>
</dbReference>
<protein>
    <submittedName>
        <fullName evidence="1">Uncharacterized protein</fullName>
    </submittedName>
</protein>